<organism evidence="5 6">
    <name type="scientific">Hevea brasiliensis</name>
    <name type="common">Para rubber tree</name>
    <name type="synonym">Siphonia brasiliensis</name>
    <dbReference type="NCBI Taxonomy" id="3981"/>
    <lineage>
        <taxon>Eukaryota</taxon>
        <taxon>Viridiplantae</taxon>
        <taxon>Streptophyta</taxon>
        <taxon>Embryophyta</taxon>
        <taxon>Tracheophyta</taxon>
        <taxon>Spermatophyta</taxon>
        <taxon>Magnoliopsida</taxon>
        <taxon>eudicotyledons</taxon>
        <taxon>Gunneridae</taxon>
        <taxon>Pentapetalae</taxon>
        <taxon>rosids</taxon>
        <taxon>fabids</taxon>
        <taxon>Malpighiales</taxon>
        <taxon>Euphorbiaceae</taxon>
        <taxon>Crotonoideae</taxon>
        <taxon>Micrandreae</taxon>
        <taxon>Hevea</taxon>
    </lineage>
</organism>
<feature type="compositionally biased region" description="Basic and acidic residues" evidence="3">
    <location>
        <begin position="128"/>
        <end position="137"/>
    </location>
</feature>
<feature type="region of interest" description="Disordered" evidence="3">
    <location>
        <begin position="1"/>
        <end position="156"/>
    </location>
</feature>
<dbReference type="AlphaFoldDB" id="A0A6A6KC89"/>
<dbReference type="PRINTS" id="PR00503">
    <property type="entry name" value="BROMODOMAIN"/>
</dbReference>
<dbReference type="CDD" id="cd04369">
    <property type="entry name" value="Bromodomain"/>
    <property type="match status" value="1"/>
</dbReference>
<dbReference type="InterPro" id="IPR051831">
    <property type="entry name" value="Bromodomain_contain_prot"/>
</dbReference>
<feature type="region of interest" description="Disordered" evidence="3">
    <location>
        <begin position="580"/>
        <end position="612"/>
    </location>
</feature>
<evidence type="ECO:0000259" key="4">
    <source>
        <dbReference type="PROSITE" id="PS50014"/>
    </source>
</evidence>
<dbReference type="InterPro" id="IPR036427">
    <property type="entry name" value="Bromodomain-like_sf"/>
</dbReference>
<feature type="region of interest" description="Disordered" evidence="3">
    <location>
        <begin position="450"/>
        <end position="482"/>
    </location>
</feature>
<feature type="compositionally biased region" description="Basic residues" evidence="3">
    <location>
        <begin position="33"/>
        <end position="51"/>
    </location>
</feature>
<keyword evidence="6" id="KW-1185">Reference proteome</keyword>
<feature type="compositionally biased region" description="Basic residues" evidence="3">
    <location>
        <begin position="1"/>
        <end position="13"/>
    </location>
</feature>
<dbReference type="Pfam" id="PF00439">
    <property type="entry name" value="Bromodomain"/>
    <property type="match status" value="1"/>
</dbReference>
<dbReference type="InterPro" id="IPR001487">
    <property type="entry name" value="Bromodomain"/>
</dbReference>
<reference evidence="5 6" key="1">
    <citation type="journal article" date="2020" name="Mol. Plant">
        <title>The Chromosome-Based Rubber Tree Genome Provides New Insights into Spurge Genome Evolution and Rubber Biosynthesis.</title>
        <authorList>
            <person name="Liu J."/>
            <person name="Shi C."/>
            <person name="Shi C.C."/>
            <person name="Li W."/>
            <person name="Zhang Q.J."/>
            <person name="Zhang Y."/>
            <person name="Li K."/>
            <person name="Lu H.F."/>
            <person name="Shi C."/>
            <person name="Zhu S.T."/>
            <person name="Xiao Z.Y."/>
            <person name="Nan H."/>
            <person name="Yue Y."/>
            <person name="Zhu X.G."/>
            <person name="Wu Y."/>
            <person name="Hong X.N."/>
            <person name="Fan G.Y."/>
            <person name="Tong Y."/>
            <person name="Zhang D."/>
            <person name="Mao C.L."/>
            <person name="Liu Y.L."/>
            <person name="Hao S.J."/>
            <person name="Liu W.Q."/>
            <person name="Lv M.Q."/>
            <person name="Zhang H.B."/>
            <person name="Liu Y."/>
            <person name="Hu-Tang G.R."/>
            <person name="Wang J.P."/>
            <person name="Wang J.H."/>
            <person name="Sun Y.H."/>
            <person name="Ni S.B."/>
            <person name="Chen W.B."/>
            <person name="Zhang X.C."/>
            <person name="Jiao Y.N."/>
            <person name="Eichler E.E."/>
            <person name="Li G.H."/>
            <person name="Liu X."/>
            <person name="Gao L.Z."/>
        </authorList>
    </citation>
    <scope>NUCLEOTIDE SEQUENCE [LARGE SCALE GENOMIC DNA]</scope>
    <source>
        <strain evidence="6">cv. GT1</strain>
        <tissue evidence="5">Leaf</tissue>
    </source>
</reference>
<evidence type="ECO:0000313" key="6">
    <source>
        <dbReference type="Proteomes" id="UP000467840"/>
    </source>
</evidence>
<dbReference type="Gene3D" id="1.20.920.10">
    <property type="entry name" value="Bromodomain-like"/>
    <property type="match status" value="1"/>
</dbReference>
<dbReference type="SMART" id="SM00297">
    <property type="entry name" value="BROMO"/>
    <property type="match status" value="1"/>
</dbReference>
<evidence type="ECO:0000256" key="3">
    <source>
        <dbReference type="SAM" id="MobiDB-lite"/>
    </source>
</evidence>
<keyword evidence="1 2" id="KW-0103">Bromodomain</keyword>
<accession>A0A6A6KC89</accession>
<evidence type="ECO:0000256" key="2">
    <source>
        <dbReference type="PROSITE-ProRule" id="PRU00035"/>
    </source>
</evidence>
<comment type="caution">
    <text evidence="5">The sequence shown here is derived from an EMBL/GenBank/DDBJ whole genome shotgun (WGS) entry which is preliminary data.</text>
</comment>
<feature type="compositionally biased region" description="Basic and acidic residues" evidence="3">
    <location>
        <begin position="92"/>
        <end position="102"/>
    </location>
</feature>
<feature type="compositionally biased region" description="Polar residues" evidence="3">
    <location>
        <begin position="599"/>
        <end position="612"/>
    </location>
</feature>
<dbReference type="PROSITE" id="PS50014">
    <property type="entry name" value="BROMODOMAIN_2"/>
    <property type="match status" value="1"/>
</dbReference>
<dbReference type="Proteomes" id="UP000467840">
    <property type="component" value="Chromosome 3"/>
</dbReference>
<feature type="region of interest" description="Disordered" evidence="3">
    <location>
        <begin position="642"/>
        <end position="661"/>
    </location>
</feature>
<evidence type="ECO:0000313" key="5">
    <source>
        <dbReference type="EMBL" id="KAF2285733.1"/>
    </source>
</evidence>
<dbReference type="SUPFAM" id="SSF47370">
    <property type="entry name" value="Bromodomain"/>
    <property type="match status" value="1"/>
</dbReference>
<dbReference type="PANTHER" id="PTHR22881">
    <property type="entry name" value="BROMODOMAIN CONTAINING PROTEIN"/>
    <property type="match status" value="1"/>
</dbReference>
<dbReference type="EMBL" id="JAAGAX010000017">
    <property type="protein sequence ID" value="KAF2285733.1"/>
    <property type="molecule type" value="Genomic_DNA"/>
</dbReference>
<dbReference type="PANTHER" id="PTHR22881:SF42">
    <property type="entry name" value="DNA-BINDING BROMODOMAIN-CONTAINING PROTEIN"/>
    <property type="match status" value="1"/>
</dbReference>
<name>A0A6A6KC89_HEVBR</name>
<protein>
    <recommendedName>
        <fullName evidence="4">Bromo domain-containing protein</fullName>
    </recommendedName>
</protein>
<sequence>MGQIVKRKKKGRPSKADLARRSSGQNPEPTEPHRRRSLRRRNVRKEKKLKLVLKLNNQEQSRNKAARANHACGDHARGDAAASSSEEEEDESEKKPLKERKINVGNDSEAEDDSENDHGNEDDNDQEERERKADAKGQESVPGTPTGHPNGLPIPDKRSLELILDKLQKKDTYGVYAEPVDLEELPDYLDVIEHPMDFATVRKKLANGSYWTFEQFESDVFLICSNAMQYNSPETIYHKQARSIQELARKKFQKLRIDLECSEKEPVGSDFSSGATLATTGDLQNGLIPAQASGCDRPSNIDVPIEGTSSLVDNTLEKAEELSSGKGILSKFGRKSSMLDENRRATYNISNQPVARSESIFTTFEGEIKQLVAVGLHADYSYARSLAFFSAMLGPVAWEVASRRIEQALPPGCKFGRGWVGEYEPLPTPVLMLETRAQKQSTLFTKLQGAADAVKSDSTSRPPIPSKENHARAPTPEGKQCLLRPTCGPVSEGRPTVFSAAESKPSAPFTVNPAYQQQNLPHRTFSEAQNKASKPVELNLPPSNYQGDADVAEKHLPDNSEMASPKPREMPRTVGLVQSVRSKPPDNNGFGSGGLTNGKVVSSLNNRSSDAVPNQMARAPTFFAPGQEHAFNDPVEAMRISAERAQKPQKPSSQSSVDNISPVIPSLPPIRNDSSNAAAVAARAWMSIGSGGLKAPIENSTAPKNQISAESLYNPTRQMHPQLPRVLGQFPLPAAMQFQAEKNNVPFQAFMQPPVHVGTGQFQNRPMAFPQFVAADLSRLQMQSPWRGLSPHSHPKQKQETLPPDLNIGFQSPGSPVKQSSGVMKFLVFFGLFKMTTSNHFEIFNVRFTGKNYSGWEFQFQLFVTGKELWGHVDSSDPAPTDSKELLQWNVKDAWVMTWTLGSVDPLIVPNLRPYKTTKAMWDYLKKVYSQDNTARRFQLENDIANYS</sequence>
<evidence type="ECO:0000256" key="1">
    <source>
        <dbReference type="ARBA" id="ARBA00023117"/>
    </source>
</evidence>
<feature type="region of interest" description="Disordered" evidence="3">
    <location>
        <begin position="785"/>
        <end position="804"/>
    </location>
</feature>
<gene>
    <name evidence="5" type="ORF">GH714_007494</name>
</gene>
<feature type="domain" description="Bromo" evidence="4">
    <location>
        <begin position="168"/>
        <end position="238"/>
    </location>
</feature>
<proteinExistence type="predicted"/>